<reference evidence="2 3" key="1">
    <citation type="submission" date="2024-02" db="EMBL/GenBank/DDBJ databases">
        <authorList>
            <person name="Daric V."/>
            <person name="Darras S."/>
        </authorList>
    </citation>
    <scope>NUCLEOTIDE SEQUENCE [LARGE SCALE GENOMIC DNA]</scope>
</reference>
<evidence type="ECO:0000313" key="3">
    <source>
        <dbReference type="Proteomes" id="UP001642483"/>
    </source>
</evidence>
<gene>
    <name evidence="2" type="ORF">CVLEPA_LOCUS19684</name>
</gene>
<protein>
    <recommendedName>
        <fullName evidence="4">Peptidase A2 domain-containing protein</fullName>
    </recommendedName>
</protein>
<organism evidence="2 3">
    <name type="scientific">Clavelina lepadiformis</name>
    <name type="common">Light-bulb sea squirt</name>
    <name type="synonym">Ascidia lepadiformis</name>
    <dbReference type="NCBI Taxonomy" id="159417"/>
    <lineage>
        <taxon>Eukaryota</taxon>
        <taxon>Metazoa</taxon>
        <taxon>Chordata</taxon>
        <taxon>Tunicata</taxon>
        <taxon>Ascidiacea</taxon>
        <taxon>Aplousobranchia</taxon>
        <taxon>Clavelinidae</taxon>
        <taxon>Clavelina</taxon>
    </lineage>
</organism>
<dbReference type="EMBL" id="CAWYQH010000104">
    <property type="protein sequence ID" value="CAK8687617.1"/>
    <property type="molecule type" value="Genomic_DNA"/>
</dbReference>
<keyword evidence="1" id="KW-1133">Transmembrane helix</keyword>
<sequence>MAITDVSDNAENEVTMKIQAYVGITINLSLALECVSLPVVGFSIGKRCTFKRPRRLEVAASDAPSSVPFRRAFFVKDHISGISYLIDSGASCSVISPAFASCKFARVSKIDLINASGSTIPNYDTQQMTLHFKGLGNFATPRYFGELLSYAACRGFYVVTHSLFDDGQACSPFAELP</sequence>
<name>A0ABP0G735_CLALP</name>
<keyword evidence="3" id="KW-1185">Reference proteome</keyword>
<evidence type="ECO:0000256" key="1">
    <source>
        <dbReference type="SAM" id="Phobius"/>
    </source>
</evidence>
<comment type="caution">
    <text evidence="2">The sequence shown here is derived from an EMBL/GenBank/DDBJ whole genome shotgun (WGS) entry which is preliminary data.</text>
</comment>
<keyword evidence="1" id="KW-0812">Transmembrane</keyword>
<keyword evidence="1" id="KW-0472">Membrane</keyword>
<accession>A0ABP0G735</accession>
<evidence type="ECO:0008006" key="4">
    <source>
        <dbReference type="Google" id="ProtNLM"/>
    </source>
</evidence>
<evidence type="ECO:0000313" key="2">
    <source>
        <dbReference type="EMBL" id="CAK8687617.1"/>
    </source>
</evidence>
<feature type="transmembrane region" description="Helical" evidence="1">
    <location>
        <begin position="20"/>
        <end position="45"/>
    </location>
</feature>
<dbReference type="Proteomes" id="UP001642483">
    <property type="component" value="Unassembled WGS sequence"/>
</dbReference>
<proteinExistence type="predicted"/>